<organism evidence="6 7">
    <name type="scientific">Pelotomaculum schinkii</name>
    <dbReference type="NCBI Taxonomy" id="78350"/>
    <lineage>
        <taxon>Bacteria</taxon>
        <taxon>Bacillati</taxon>
        <taxon>Bacillota</taxon>
        <taxon>Clostridia</taxon>
        <taxon>Eubacteriales</taxon>
        <taxon>Desulfotomaculaceae</taxon>
        <taxon>Pelotomaculum</taxon>
    </lineage>
</organism>
<evidence type="ECO:0000313" key="6">
    <source>
        <dbReference type="EMBL" id="TEB06896.1"/>
    </source>
</evidence>
<dbReference type="EMBL" id="QFGA01000001">
    <property type="protein sequence ID" value="TEB06896.1"/>
    <property type="molecule type" value="Genomic_DNA"/>
</dbReference>
<dbReference type="GO" id="GO:0005886">
    <property type="term" value="C:plasma membrane"/>
    <property type="evidence" value="ECO:0007669"/>
    <property type="project" value="UniProtKB-SubCell"/>
</dbReference>
<evidence type="ECO:0000256" key="5">
    <source>
        <dbReference type="HAMAP-Rule" id="MF_01600"/>
    </source>
</evidence>
<comment type="caution">
    <text evidence="5">Lacks conserved residue(s) required for the propagation of feature annotation.</text>
</comment>
<feature type="transmembrane region" description="Helical" evidence="5">
    <location>
        <begin position="211"/>
        <end position="233"/>
    </location>
</feature>
<name>A0A4Y7RDI2_9FIRM</name>
<keyword evidence="4 5" id="KW-0472">Membrane</keyword>
<proteinExistence type="inferred from homology"/>
<feature type="transmembrane region" description="Helical" evidence="5">
    <location>
        <begin position="281"/>
        <end position="300"/>
    </location>
</feature>
<keyword evidence="1 5" id="KW-1003">Cell membrane</keyword>
<protein>
    <recommendedName>
        <fullName evidence="5">UPF0182 protein Psch_00429</fullName>
    </recommendedName>
</protein>
<dbReference type="PANTHER" id="PTHR39344:SF1">
    <property type="entry name" value="UPF0182 PROTEIN SLL1060"/>
    <property type="match status" value="1"/>
</dbReference>
<evidence type="ECO:0000256" key="4">
    <source>
        <dbReference type="ARBA" id="ARBA00023136"/>
    </source>
</evidence>
<accession>A0A4Y7RDI2</accession>
<keyword evidence="7" id="KW-1185">Reference proteome</keyword>
<feature type="transmembrane region" description="Helical" evidence="5">
    <location>
        <begin position="109"/>
        <end position="130"/>
    </location>
</feature>
<feature type="transmembrane region" description="Helical" evidence="5">
    <location>
        <begin position="253"/>
        <end position="276"/>
    </location>
</feature>
<evidence type="ECO:0000256" key="1">
    <source>
        <dbReference type="ARBA" id="ARBA00022475"/>
    </source>
</evidence>
<dbReference type="InterPro" id="IPR005372">
    <property type="entry name" value="UPF0182"/>
</dbReference>
<feature type="transmembrane region" description="Helical" evidence="5">
    <location>
        <begin position="168"/>
        <end position="191"/>
    </location>
</feature>
<feature type="transmembrane region" description="Helical" evidence="5">
    <location>
        <begin position="53"/>
        <end position="73"/>
    </location>
</feature>
<dbReference type="AlphaFoldDB" id="A0A4Y7RDI2"/>
<keyword evidence="3 5" id="KW-1133">Transmembrane helix</keyword>
<dbReference type="Pfam" id="PF03699">
    <property type="entry name" value="UPF0182"/>
    <property type="match status" value="1"/>
</dbReference>
<evidence type="ECO:0000256" key="3">
    <source>
        <dbReference type="ARBA" id="ARBA00022989"/>
    </source>
</evidence>
<comment type="subcellular location">
    <subcellularLocation>
        <location evidence="5">Cell membrane</location>
        <topology evidence="5">Multi-pass membrane protein</topology>
    </subcellularLocation>
</comment>
<dbReference type="RefSeq" id="WP_190239001.1">
    <property type="nucleotide sequence ID" value="NZ_QFGA01000001.1"/>
</dbReference>
<comment type="caution">
    <text evidence="6">The sequence shown here is derived from an EMBL/GenBank/DDBJ whole genome shotgun (WGS) entry which is preliminary data.</text>
</comment>
<keyword evidence="2 5" id="KW-0812">Transmembrane</keyword>
<dbReference type="HAMAP" id="MF_01600">
    <property type="entry name" value="UPF0182"/>
    <property type="match status" value="1"/>
</dbReference>
<comment type="similarity">
    <text evidence="5">Belongs to the UPF0182 family.</text>
</comment>
<evidence type="ECO:0000313" key="7">
    <source>
        <dbReference type="Proteomes" id="UP000298324"/>
    </source>
</evidence>
<dbReference type="PANTHER" id="PTHR39344">
    <property type="entry name" value="UPF0182 PROTEIN SLL1060"/>
    <property type="match status" value="1"/>
</dbReference>
<reference evidence="6 7" key="1">
    <citation type="journal article" date="2018" name="Environ. Microbiol.">
        <title>Novel energy conservation strategies and behaviour of Pelotomaculum schinkii driving syntrophic propionate catabolism.</title>
        <authorList>
            <person name="Hidalgo-Ahumada C.A.P."/>
            <person name="Nobu M.K."/>
            <person name="Narihiro T."/>
            <person name="Tamaki H."/>
            <person name="Liu W.T."/>
            <person name="Kamagata Y."/>
            <person name="Stams A.J.M."/>
            <person name="Imachi H."/>
            <person name="Sousa D.Z."/>
        </authorList>
    </citation>
    <scope>NUCLEOTIDE SEQUENCE [LARGE SCALE GENOMIC DNA]</scope>
    <source>
        <strain evidence="6 7">HH</strain>
    </source>
</reference>
<dbReference type="GO" id="GO:0005576">
    <property type="term" value="C:extracellular region"/>
    <property type="evidence" value="ECO:0007669"/>
    <property type="project" value="TreeGrafter"/>
</dbReference>
<sequence length="915" mass="104671">MQHNFRRVFNVVLALVVVLVIVAISGARLYTDWLWFQSLNYQSVFMTIVVSDIGLRIIVGVTFFLLLFFNLLFTLGPLLKAAQNAAVYKEENVLTIQSSPWSHFLTKKLLLVAFFALSLVMAFLFSFSVVGDWVTLQKFLHPTSFGSIEPVFQKDVGFYVFKLPFYEFLYNLASWAIIIIAFWVSMVYLLVNIVQGQAGKLLNSISARYHLSFLAAIFFGLKALGYQLNQYALLYTHHGAVWGPGYTSTHATIVAYKVLSVIALLCALAILVNLFLQRFRLVVYSIGVLLLASILLGGIYPSVVQKFVVQPNEIAMESPYLQRNIQYTRMAYNLDAVEKKDFPAGRILSADDIKANKDTIDNVRLWDWAPLMQTYAQLQEMRLYYEFKDIDIDRYVVDGQYRQVMLGARELNQERLLSQAKTWVNQRLIYTHGYGIAMSPVNSLSGEGLPTFFLKDIPPVTQTDLKVDRPEIYYGEVTDNYVIVNTASQEFNYPRGDENEYSTYQGDGGVKISNFWRRFMFAFSLGDYKLLLSKEVNNDSRVLYYRTIKQRVTKVAPFLQLDNDPYIVLSEGKLYWMWDAYTNTDRYPYSEPYDKVNNYIRNSVKIVIDAYSGEMDFYISDQNDPIVMTYSKIFPGMFKPLEDMPEELRKHIRYPVDYFKIQANMYAVYHMQEPQVFYNREDKWNVATEVAEQTETPMEPYYTIIELPGSNEPEFVLILPFTPQNKKNMIAWLAANSDGEDYGKILSYSFPKQELVYGPAQVEARITQDTVISQQISLWDQRGSKVIRGNLLAIPINDALLYVEPLYLQAEQSKMPELRRVIVAHGDTVVMEPTLELALDRIFGSGKGAGTPAVELQTEPGTQRPDASVAELAKKADQLYDEAQSKLKAGDWTGYGDALSRLKQTLSELVDKSGQ</sequence>
<dbReference type="Proteomes" id="UP000298324">
    <property type="component" value="Unassembled WGS sequence"/>
</dbReference>
<evidence type="ECO:0000256" key="2">
    <source>
        <dbReference type="ARBA" id="ARBA00022692"/>
    </source>
</evidence>
<gene>
    <name evidence="6" type="ORF">Psch_00429</name>
</gene>